<proteinExistence type="predicted"/>
<dbReference type="KEGG" id="pprt:ET464_01060"/>
<dbReference type="RefSeq" id="WP_129437499.1">
    <property type="nucleotide sequence ID" value="NZ_CP035492.1"/>
</dbReference>
<dbReference type="EMBL" id="CP035492">
    <property type="protein sequence ID" value="QAY65183.1"/>
    <property type="molecule type" value="Genomic_DNA"/>
</dbReference>
<name>A0A4P6ET36_9BACL</name>
<keyword evidence="1" id="KW-1133">Transmembrane helix</keyword>
<accession>A0A4P6ET36</accession>
<reference evidence="2 3" key="1">
    <citation type="submission" date="2019-01" db="EMBL/GenBank/DDBJ databases">
        <title>Genome sequencing of strain FW100M-2.</title>
        <authorList>
            <person name="Heo J."/>
            <person name="Kim S.-J."/>
            <person name="Kim J.-S."/>
            <person name="Hong S.-B."/>
            <person name="Kwon S.-W."/>
        </authorList>
    </citation>
    <scope>NUCLEOTIDE SEQUENCE [LARGE SCALE GENOMIC DNA]</scope>
    <source>
        <strain evidence="2 3">FW100M-2</strain>
    </source>
</reference>
<dbReference type="OrthoDB" id="2381657at2"/>
<keyword evidence="3" id="KW-1185">Reference proteome</keyword>
<feature type="transmembrane region" description="Helical" evidence="1">
    <location>
        <begin position="76"/>
        <end position="99"/>
    </location>
</feature>
<evidence type="ECO:0000313" key="2">
    <source>
        <dbReference type="EMBL" id="QAY65183.1"/>
    </source>
</evidence>
<dbReference type="Pfam" id="PF12670">
    <property type="entry name" value="DUF3792"/>
    <property type="match status" value="1"/>
</dbReference>
<feature type="transmembrane region" description="Helical" evidence="1">
    <location>
        <begin position="21"/>
        <end position="39"/>
    </location>
</feature>
<organism evidence="2 3">
    <name type="scientific">Paenibacillus protaetiae</name>
    <dbReference type="NCBI Taxonomy" id="2509456"/>
    <lineage>
        <taxon>Bacteria</taxon>
        <taxon>Bacillati</taxon>
        <taxon>Bacillota</taxon>
        <taxon>Bacilli</taxon>
        <taxon>Bacillales</taxon>
        <taxon>Paenibacillaceae</taxon>
        <taxon>Paenibacillus</taxon>
    </lineage>
</organism>
<evidence type="ECO:0000313" key="3">
    <source>
        <dbReference type="Proteomes" id="UP000293568"/>
    </source>
</evidence>
<evidence type="ECO:0000256" key="1">
    <source>
        <dbReference type="SAM" id="Phobius"/>
    </source>
</evidence>
<dbReference type="AlphaFoldDB" id="A0A4P6ET36"/>
<feature type="transmembrane region" description="Helical" evidence="1">
    <location>
        <begin position="105"/>
        <end position="126"/>
    </location>
</feature>
<dbReference type="Proteomes" id="UP000293568">
    <property type="component" value="Chromosome"/>
</dbReference>
<feature type="transmembrane region" description="Helical" evidence="1">
    <location>
        <begin position="51"/>
        <end position="69"/>
    </location>
</feature>
<dbReference type="NCBIfam" id="TIGR04086">
    <property type="entry name" value="TIGR04086_membr"/>
    <property type="match status" value="1"/>
</dbReference>
<dbReference type="InterPro" id="IPR023804">
    <property type="entry name" value="DUF3792_TM"/>
</dbReference>
<protein>
    <submittedName>
        <fullName evidence="2">TIGR04086 family membrane protein</fullName>
    </submittedName>
</protein>
<keyword evidence="1" id="KW-0812">Transmembrane</keyword>
<keyword evidence="1" id="KW-0472">Membrane</keyword>
<gene>
    <name evidence="2" type="ORF">ET464_01060</name>
</gene>
<sequence length="129" mass="13673">MSSSVNNEQAPRMGSPFIKGLLYATIWLAVGALLLSSFLHYGNMKESSLPLYTMIVHGFCSFAGGFVSGKRSGRKGWYYGGLLGIVYAIIILIISFLAADAELSARSLTLLGIAFAAGAFGGMLGVNLR</sequence>